<keyword evidence="4" id="KW-1003">Cell membrane</keyword>
<name>A0ABP7N7G9_9GAMM</name>
<organism evidence="9 10">
    <name type="scientific">Litoribacillus peritrichatus</name>
    <dbReference type="NCBI Taxonomy" id="718191"/>
    <lineage>
        <taxon>Bacteria</taxon>
        <taxon>Pseudomonadati</taxon>
        <taxon>Pseudomonadota</taxon>
        <taxon>Gammaproteobacteria</taxon>
        <taxon>Oceanospirillales</taxon>
        <taxon>Oceanospirillaceae</taxon>
        <taxon>Litoribacillus</taxon>
    </lineage>
</organism>
<evidence type="ECO:0000313" key="10">
    <source>
        <dbReference type="Proteomes" id="UP001501565"/>
    </source>
</evidence>
<dbReference type="PANTHER" id="PTHR34979:SF1">
    <property type="entry name" value="INNER MEMBRANE PROTEIN YGAZ"/>
    <property type="match status" value="1"/>
</dbReference>
<evidence type="ECO:0000256" key="3">
    <source>
        <dbReference type="ARBA" id="ARBA00022448"/>
    </source>
</evidence>
<evidence type="ECO:0000256" key="7">
    <source>
        <dbReference type="ARBA" id="ARBA00023136"/>
    </source>
</evidence>
<keyword evidence="10" id="KW-1185">Reference proteome</keyword>
<protein>
    <recommendedName>
        <fullName evidence="11">Branched-chain amino acid ABC transporter permease</fullName>
    </recommendedName>
</protein>
<dbReference type="InterPro" id="IPR011606">
    <property type="entry name" value="Brnchd-chn_aa_trnsp_permease"/>
</dbReference>
<keyword evidence="5 8" id="KW-0812">Transmembrane</keyword>
<evidence type="ECO:0000256" key="6">
    <source>
        <dbReference type="ARBA" id="ARBA00022989"/>
    </source>
</evidence>
<evidence type="ECO:0000313" key="9">
    <source>
        <dbReference type="EMBL" id="GAA3938678.1"/>
    </source>
</evidence>
<comment type="similarity">
    <text evidence="2">Belongs to the AzlC family.</text>
</comment>
<evidence type="ECO:0000256" key="1">
    <source>
        <dbReference type="ARBA" id="ARBA00004651"/>
    </source>
</evidence>
<evidence type="ECO:0000256" key="2">
    <source>
        <dbReference type="ARBA" id="ARBA00010735"/>
    </source>
</evidence>
<evidence type="ECO:0008006" key="11">
    <source>
        <dbReference type="Google" id="ProtNLM"/>
    </source>
</evidence>
<dbReference type="RefSeq" id="WP_344800265.1">
    <property type="nucleotide sequence ID" value="NZ_BAABBN010000015.1"/>
</dbReference>
<dbReference type="PANTHER" id="PTHR34979">
    <property type="entry name" value="INNER MEMBRANE PROTEIN YGAZ"/>
    <property type="match status" value="1"/>
</dbReference>
<comment type="caution">
    <text evidence="9">The sequence shown here is derived from an EMBL/GenBank/DDBJ whole genome shotgun (WGS) entry which is preliminary data.</text>
</comment>
<accession>A0ABP7N7G9</accession>
<gene>
    <name evidence="9" type="ORF">GCM10022277_38500</name>
</gene>
<proteinExistence type="inferred from homology"/>
<feature type="transmembrane region" description="Helical" evidence="8">
    <location>
        <begin position="192"/>
        <end position="212"/>
    </location>
</feature>
<feature type="transmembrane region" description="Helical" evidence="8">
    <location>
        <begin position="136"/>
        <end position="155"/>
    </location>
</feature>
<sequence>MSVSREHLIAGSKSVAREAILRALPPALAIIPVSMLFGILAVRADWDLIQILAASLFGFTGSGQFALLPLTESGAGFMTMLLLCASINSRYLPISLTTHSRLPKSFLERISVAHMLGDEAYATERDSDSINTISRVRVIIFLTWVVSGVVGGLLGQAIPNDWIGEDIYLGFPASVVLVYLSVVQLKVRMRGVYRLQVILVMVCCMLTIFFIYVLGPVYFWLPGVAVTTIVLYLWGKK</sequence>
<evidence type="ECO:0000256" key="4">
    <source>
        <dbReference type="ARBA" id="ARBA00022475"/>
    </source>
</evidence>
<feature type="transmembrane region" description="Helical" evidence="8">
    <location>
        <begin position="218"/>
        <end position="235"/>
    </location>
</feature>
<dbReference type="Proteomes" id="UP001501565">
    <property type="component" value="Unassembled WGS sequence"/>
</dbReference>
<comment type="subcellular location">
    <subcellularLocation>
        <location evidence="1">Cell membrane</location>
        <topology evidence="1">Multi-pass membrane protein</topology>
    </subcellularLocation>
</comment>
<reference evidence="10" key="1">
    <citation type="journal article" date="2019" name="Int. J. Syst. Evol. Microbiol.">
        <title>The Global Catalogue of Microorganisms (GCM) 10K type strain sequencing project: providing services to taxonomists for standard genome sequencing and annotation.</title>
        <authorList>
            <consortium name="The Broad Institute Genomics Platform"/>
            <consortium name="The Broad Institute Genome Sequencing Center for Infectious Disease"/>
            <person name="Wu L."/>
            <person name="Ma J."/>
        </authorList>
    </citation>
    <scope>NUCLEOTIDE SEQUENCE [LARGE SCALE GENOMIC DNA]</scope>
    <source>
        <strain evidence="10">JCM 17551</strain>
    </source>
</reference>
<keyword evidence="7 8" id="KW-0472">Membrane</keyword>
<feature type="transmembrane region" description="Helical" evidence="8">
    <location>
        <begin position="20"/>
        <end position="42"/>
    </location>
</feature>
<evidence type="ECO:0000256" key="5">
    <source>
        <dbReference type="ARBA" id="ARBA00022692"/>
    </source>
</evidence>
<keyword evidence="3" id="KW-0813">Transport</keyword>
<dbReference type="EMBL" id="BAABBN010000015">
    <property type="protein sequence ID" value="GAA3938678.1"/>
    <property type="molecule type" value="Genomic_DNA"/>
</dbReference>
<feature type="transmembrane region" description="Helical" evidence="8">
    <location>
        <begin position="167"/>
        <end position="185"/>
    </location>
</feature>
<keyword evidence="6 8" id="KW-1133">Transmembrane helix</keyword>
<dbReference type="Pfam" id="PF03591">
    <property type="entry name" value="AzlC"/>
    <property type="match status" value="1"/>
</dbReference>
<evidence type="ECO:0000256" key="8">
    <source>
        <dbReference type="SAM" id="Phobius"/>
    </source>
</evidence>